<evidence type="ECO:0000313" key="1">
    <source>
        <dbReference type="EMBL" id="SFE62861.1"/>
    </source>
</evidence>
<keyword evidence="2" id="KW-1185">Reference proteome</keyword>
<organism evidence="1 2">
    <name type="scientific">Alteribacillus iranensis</name>
    <dbReference type="NCBI Taxonomy" id="930128"/>
    <lineage>
        <taxon>Bacteria</taxon>
        <taxon>Bacillati</taxon>
        <taxon>Bacillota</taxon>
        <taxon>Bacilli</taxon>
        <taxon>Bacillales</taxon>
        <taxon>Bacillaceae</taxon>
        <taxon>Alteribacillus</taxon>
    </lineage>
</organism>
<name>A0A1I2C3B3_9BACI</name>
<accession>A0A1I2C3B3</accession>
<dbReference type="RefSeq" id="WP_091659573.1">
    <property type="nucleotide sequence ID" value="NZ_FONT01000002.1"/>
</dbReference>
<sequence length="62" mass="7160">MAYIIIDDMQIPAAKFDHEETAKEEASEKELVVKDNEGHFWVIDEESYPKVEAFGYSIVKKP</sequence>
<dbReference type="STRING" id="930128.SAMN05192532_102680"/>
<dbReference type="AlphaFoldDB" id="A0A1I2C3B3"/>
<evidence type="ECO:0000313" key="2">
    <source>
        <dbReference type="Proteomes" id="UP000199516"/>
    </source>
</evidence>
<protein>
    <submittedName>
        <fullName evidence="1">Uncharacterized protein</fullName>
    </submittedName>
</protein>
<proteinExistence type="predicted"/>
<gene>
    <name evidence="1" type="ORF">SAMN05192532_102680</name>
</gene>
<dbReference type="Proteomes" id="UP000199516">
    <property type="component" value="Unassembled WGS sequence"/>
</dbReference>
<reference evidence="1 2" key="1">
    <citation type="submission" date="2016-10" db="EMBL/GenBank/DDBJ databases">
        <authorList>
            <person name="de Groot N.N."/>
        </authorList>
    </citation>
    <scope>NUCLEOTIDE SEQUENCE [LARGE SCALE GENOMIC DNA]</scope>
    <source>
        <strain evidence="1 2">DSM 23995</strain>
    </source>
</reference>
<dbReference type="OrthoDB" id="2970850at2"/>
<dbReference type="EMBL" id="FONT01000002">
    <property type="protein sequence ID" value="SFE62861.1"/>
    <property type="molecule type" value="Genomic_DNA"/>
</dbReference>